<accession>A0A381R2Q0</accession>
<name>A0A381R2Q0_9ZZZZ</name>
<dbReference type="EMBL" id="UINC01001622">
    <property type="protein sequence ID" value="SUZ85139.1"/>
    <property type="molecule type" value="Genomic_DNA"/>
</dbReference>
<evidence type="ECO:0000313" key="1">
    <source>
        <dbReference type="EMBL" id="SUZ85139.1"/>
    </source>
</evidence>
<proteinExistence type="predicted"/>
<dbReference type="AlphaFoldDB" id="A0A381R2Q0"/>
<protein>
    <submittedName>
        <fullName evidence="1">Uncharacterized protein</fullName>
    </submittedName>
</protein>
<reference evidence="1" key="1">
    <citation type="submission" date="2018-05" db="EMBL/GenBank/DDBJ databases">
        <authorList>
            <person name="Lanie J.A."/>
            <person name="Ng W.-L."/>
            <person name="Kazmierczak K.M."/>
            <person name="Andrzejewski T.M."/>
            <person name="Davidsen T.M."/>
            <person name="Wayne K.J."/>
            <person name="Tettelin H."/>
            <person name="Glass J.I."/>
            <person name="Rusch D."/>
            <person name="Podicherti R."/>
            <person name="Tsui H.-C.T."/>
            <person name="Winkler M.E."/>
        </authorList>
    </citation>
    <scope>NUCLEOTIDE SEQUENCE</scope>
</reference>
<gene>
    <name evidence="1" type="ORF">METZ01_LOCUS37993</name>
</gene>
<organism evidence="1">
    <name type="scientific">marine metagenome</name>
    <dbReference type="NCBI Taxonomy" id="408172"/>
    <lineage>
        <taxon>unclassified sequences</taxon>
        <taxon>metagenomes</taxon>
        <taxon>ecological metagenomes</taxon>
    </lineage>
</organism>
<sequence length="38" mass="4216">MTSLADYCGPGTVISDEFMPVAADVSLLVFFLKFGYYF</sequence>